<dbReference type="InterPro" id="IPR013974">
    <property type="entry name" value="SAF"/>
</dbReference>
<reference evidence="4" key="1">
    <citation type="submission" date="2021-12" db="EMBL/GenBank/DDBJ databases">
        <title>Alicyclobacillaceae gen. nov., sp. nov., isolated from chalcocite enrichment system.</title>
        <authorList>
            <person name="Jiang Z."/>
        </authorList>
    </citation>
    <scope>NUCLEOTIDE SEQUENCE</scope>
    <source>
        <strain evidence="4">MYW30-H2</strain>
    </source>
</reference>
<proteinExistence type="inferred from homology"/>
<dbReference type="PANTHER" id="PTHR30536:SF5">
    <property type="entry name" value="ALTRONATE DEHYDRATASE"/>
    <property type="match status" value="1"/>
</dbReference>
<dbReference type="Gene3D" id="2.30.130.110">
    <property type="match status" value="1"/>
</dbReference>
<gene>
    <name evidence="4" type="ORF">LSG31_20985</name>
</gene>
<keyword evidence="5" id="KW-1185">Reference proteome</keyword>
<dbReference type="EMBL" id="CP089291">
    <property type="protein sequence ID" value="UOF90304.1"/>
    <property type="molecule type" value="Genomic_DNA"/>
</dbReference>
<protein>
    <submittedName>
        <fullName evidence="4">Altronate dehydratase family protein</fullName>
    </submittedName>
</protein>
<dbReference type="SMART" id="SM00858">
    <property type="entry name" value="SAF"/>
    <property type="match status" value="1"/>
</dbReference>
<organism evidence="4 5">
    <name type="scientific">Fodinisporobacter ferrooxydans</name>
    <dbReference type="NCBI Taxonomy" id="2901836"/>
    <lineage>
        <taxon>Bacteria</taxon>
        <taxon>Bacillati</taxon>
        <taxon>Bacillota</taxon>
        <taxon>Bacilli</taxon>
        <taxon>Bacillales</taxon>
        <taxon>Alicyclobacillaceae</taxon>
        <taxon>Fodinisporobacter</taxon>
    </lineage>
</organism>
<sequence length="501" mass="54627">MNQDFIQIHPSDNVFVALRDVSMGENIHFNNVEIEVLENIPKGHKMAIREIPNGEDVIKYGYSIGKSLQRIMPGSWVHVQNLKSGLKGVLEYTYESAPAQASAQSDSPINPRTFMGFVRDNGEVGIRNEIWVINTVGCINKTCEAVVRMANQQFKDRSFDGVYHFPHPFGCSQLGDDLKHTQLILSSLVNHPNAAGILVIGLGCENNHIAEFKKVLGAYDPRRVKFLSAQSEQDEIEAALAQMEELVAYAETFSRQPVPVSKLKVGLKCGGSDGFSGITANPLVGAFSDLLVSHGGTTILTEVPEMFGAETILMNRAATETVFEDTVQLINGFKEYFLSHGQEVYENPSPGNKEGGITTLEEKSLGCTQKGGTSQVVDVTSYGKRVQKQGLNLLQAPGNDLVSVTALTAAGAHIVLFTTGRGTPFGGPVPTVKISTNTALYERKPNWIDFNAGQLIDGVSMNQLKADFLEYVLQVASGERVTNNEKNGYREIAIFKDGVIL</sequence>
<keyword evidence="2" id="KW-0456">Lyase</keyword>
<evidence type="ECO:0000256" key="2">
    <source>
        <dbReference type="ARBA" id="ARBA00023239"/>
    </source>
</evidence>
<dbReference type="PANTHER" id="PTHR30536">
    <property type="entry name" value="ALTRONATE/GALACTARATE DEHYDRATASE"/>
    <property type="match status" value="1"/>
</dbReference>
<dbReference type="RefSeq" id="WP_347436998.1">
    <property type="nucleotide sequence ID" value="NZ_CP089291.1"/>
</dbReference>
<evidence type="ECO:0000256" key="1">
    <source>
        <dbReference type="ARBA" id="ARBA00010986"/>
    </source>
</evidence>
<dbReference type="Proteomes" id="UP000830167">
    <property type="component" value="Chromosome"/>
</dbReference>
<name>A0ABY4CJZ0_9BACL</name>
<dbReference type="InterPro" id="IPR052172">
    <property type="entry name" value="UxaA_altronate/galactarate_dh"/>
</dbReference>
<dbReference type="Pfam" id="PF04295">
    <property type="entry name" value="GD_AH_second"/>
    <property type="match status" value="1"/>
</dbReference>
<comment type="similarity">
    <text evidence="1">Belongs to the UxaA family.</text>
</comment>
<feature type="domain" description="SAF" evidence="3">
    <location>
        <begin position="12"/>
        <end position="83"/>
    </location>
</feature>
<dbReference type="InterPro" id="IPR007392">
    <property type="entry name" value="GD_AH_second"/>
</dbReference>
<dbReference type="InterPro" id="IPR044144">
    <property type="entry name" value="SAF_UxaA/GarD"/>
</dbReference>
<dbReference type="Pfam" id="PF20629">
    <property type="entry name" value="GD_AH_C"/>
    <property type="match status" value="1"/>
</dbReference>
<dbReference type="CDD" id="cd11613">
    <property type="entry name" value="SAF_AH_GD"/>
    <property type="match status" value="1"/>
</dbReference>
<accession>A0ABY4CJZ0</accession>
<evidence type="ECO:0000259" key="3">
    <source>
        <dbReference type="SMART" id="SM00858"/>
    </source>
</evidence>
<evidence type="ECO:0000313" key="4">
    <source>
        <dbReference type="EMBL" id="UOF90304.1"/>
    </source>
</evidence>
<evidence type="ECO:0000313" key="5">
    <source>
        <dbReference type="Proteomes" id="UP000830167"/>
    </source>
</evidence>
<dbReference type="InterPro" id="IPR048332">
    <property type="entry name" value="GD_AH_C"/>
</dbReference>
<dbReference type="Pfam" id="PF08666">
    <property type="entry name" value="SAF"/>
    <property type="match status" value="1"/>
</dbReference>